<dbReference type="Proteomes" id="UP000234857">
    <property type="component" value="Unassembled WGS sequence"/>
</dbReference>
<comment type="caution">
    <text evidence="2">The sequence shown here is derived from an EMBL/GenBank/DDBJ whole genome shotgun (WGS) entry which is preliminary data.</text>
</comment>
<organism evidence="2 3">
    <name type="scientific">Muiribacterium halophilum</name>
    <dbReference type="NCBI Taxonomy" id="2053465"/>
    <lineage>
        <taxon>Bacteria</taxon>
        <taxon>Candidatus Muiribacteriota</taxon>
        <taxon>Candidatus Muiribacteriia</taxon>
        <taxon>Candidatus Muiribacteriales</taxon>
        <taxon>Candidatus Muiribacteriaceae</taxon>
        <taxon>Candidatus Muiribacterium</taxon>
    </lineage>
</organism>
<protein>
    <submittedName>
        <fullName evidence="2">Phosphohydrolase</fullName>
    </submittedName>
</protein>
<dbReference type="SUPFAM" id="SSF109604">
    <property type="entry name" value="HD-domain/PDEase-like"/>
    <property type="match status" value="1"/>
</dbReference>
<proteinExistence type="predicted"/>
<dbReference type="EMBL" id="PKTG01000083">
    <property type="protein sequence ID" value="PLX17701.1"/>
    <property type="molecule type" value="Genomic_DNA"/>
</dbReference>
<reference evidence="2 3" key="1">
    <citation type="submission" date="2017-11" db="EMBL/GenBank/DDBJ databases">
        <title>Genome-resolved metagenomics identifies genetic mobility, metabolic interactions, and unexpected diversity in perchlorate-reducing communities.</title>
        <authorList>
            <person name="Barnum T.P."/>
            <person name="Figueroa I.A."/>
            <person name="Carlstrom C.I."/>
            <person name="Lucas L.N."/>
            <person name="Engelbrektson A.L."/>
            <person name="Coates J.D."/>
        </authorList>
    </citation>
    <scope>NUCLEOTIDE SEQUENCE [LARGE SCALE GENOMIC DNA]</scope>
    <source>
        <strain evidence="2">BM706</strain>
    </source>
</reference>
<dbReference type="GO" id="GO:0016787">
    <property type="term" value="F:hydrolase activity"/>
    <property type="evidence" value="ECO:0007669"/>
    <property type="project" value="UniProtKB-KW"/>
</dbReference>
<dbReference type="Pfam" id="PF01966">
    <property type="entry name" value="HD"/>
    <property type="match status" value="1"/>
</dbReference>
<dbReference type="PANTHER" id="PTHR40517">
    <property type="entry name" value="METAL-DEPENDENT PHOSPHOHYDROLASE, HD SUPERFAMILY-RELATED"/>
    <property type="match status" value="1"/>
</dbReference>
<evidence type="ECO:0000313" key="2">
    <source>
        <dbReference type="EMBL" id="PLX17701.1"/>
    </source>
</evidence>
<dbReference type="PANTHER" id="PTHR40517:SF1">
    <property type="entry name" value="METAL-DEPENDENT PHOSPHOHYDROLASE, HD SUPERFAMILY-RELATED"/>
    <property type="match status" value="1"/>
</dbReference>
<evidence type="ECO:0000313" key="3">
    <source>
        <dbReference type="Proteomes" id="UP000234857"/>
    </source>
</evidence>
<keyword evidence="2" id="KW-0378">Hydrolase</keyword>
<sequence>MFKIRFNGNDKLREIYNRVKKDQEIQAYWAASNITAIDRMHISDHGRVHIAIVVNRALKILRLLKKNDVVFNIEKDHGMKYEDAEVLVFTAAVLHDIGQAIHRSNHAVLGAAIAPMLVDRLLKDIYCPAEKARMLSDICHAIISHREGIDPLTVEAGIIRVADAIDMERGRAEISFSKIGSTSIHAVSAMAIKDVKIKPGKLKPVRILITMANSSGIFQVDSLLKNKLKNSCIENYIEVRAFIEGEVEEKIISVIEI</sequence>
<dbReference type="InterPro" id="IPR006674">
    <property type="entry name" value="HD_domain"/>
</dbReference>
<evidence type="ECO:0000259" key="1">
    <source>
        <dbReference type="Pfam" id="PF01966"/>
    </source>
</evidence>
<dbReference type="InterPro" id="IPR039967">
    <property type="entry name" value="MJ1020-like"/>
</dbReference>
<name>A0A2N5ZGB8_MUIH1</name>
<gene>
    <name evidence="2" type="ORF">C0601_06630</name>
</gene>
<feature type="domain" description="HD" evidence="1">
    <location>
        <begin position="78"/>
        <end position="167"/>
    </location>
</feature>
<dbReference type="AlphaFoldDB" id="A0A2N5ZGB8"/>
<accession>A0A2N5ZGB8</accession>
<dbReference type="Gene3D" id="1.10.3210.10">
    <property type="entry name" value="Hypothetical protein af1432"/>
    <property type="match status" value="1"/>
</dbReference>